<dbReference type="GO" id="GO:0016829">
    <property type="term" value="F:lyase activity"/>
    <property type="evidence" value="ECO:0007669"/>
    <property type="project" value="UniProtKB-KW"/>
</dbReference>
<organism evidence="14 15">
    <name type="scientific">Tsukamurella spumae</name>
    <dbReference type="NCBI Taxonomy" id="44753"/>
    <lineage>
        <taxon>Bacteria</taxon>
        <taxon>Bacillati</taxon>
        <taxon>Actinomycetota</taxon>
        <taxon>Actinomycetes</taxon>
        <taxon>Mycobacteriales</taxon>
        <taxon>Tsukamurellaceae</taxon>
        <taxon>Tsukamurella</taxon>
    </lineage>
</organism>
<dbReference type="CDD" id="cd07035">
    <property type="entry name" value="TPP_PYR_POX_like"/>
    <property type="match status" value="1"/>
</dbReference>
<comment type="catalytic activity">
    <reaction evidence="9">
        <text>2 pyruvate + H(+) = (2S)-2-acetolactate + CO2</text>
        <dbReference type="Rhea" id="RHEA:25249"/>
        <dbReference type="ChEBI" id="CHEBI:15361"/>
        <dbReference type="ChEBI" id="CHEBI:15378"/>
        <dbReference type="ChEBI" id="CHEBI:16526"/>
        <dbReference type="ChEBI" id="CHEBI:58476"/>
        <dbReference type="EC" id="2.2.1.6"/>
    </reaction>
</comment>
<evidence type="ECO:0000256" key="7">
    <source>
        <dbReference type="ARBA" id="ARBA00023052"/>
    </source>
</evidence>
<evidence type="ECO:0000256" key="8">
    <source>
        <dbReference type="ARBA" id="ARBA00023304"/>
    </source>
</evidence>
<keyword evidence="6" id="KW-0274">FAD</keyword>
<gene>
    <name evidence="14" type="ORF">HF999_02075</name>
</gene>
<dbReference type="InterPro" id="IPR000399">
    <property type="entry name" value="TPP-bd_CS"/>
</dbReference>
<evidence type="ECO:0000313" key="14">
    <source>
        <dbReference type="EMBL" id="NKY17167.1"/>
    </source>
</evidence>
<dbReference type="GO" id="GO:0000287">
    <property type="term" value="F:magnesium ion binding"/>
    <property type="evidence" value="ECO:0007669"/>
    <property type="project" value="InterPro"/>
</dbReference>
<evidence type="ECO:0000259" key="12">
    <source>
        <dbReference type="Pfam" id="PF02775"/>
    </source>
</evidence>
<dbReference type="Pfam" id="PF02776">
    <property type="entry name" value="TPP_enzyme_N"/>
    <property type="match status" value="1"/>
</dbReference>
<dbReference type="CDD" id="cd02002">
    <property type="entry name" value="TPP_BFDC"/>
    <property type="match status" value="1"/>
</dbReference>
<evidence type="ECO:0000313" key="15">
    <source>
        <dbReference type="Proteomes" id="UP000582646"/>
    </source>
</evidence>
<evidence type="ECO:0000256" key="5">
    <source>
        <dbReference type="ARBA" id="ARBA00022630"/>
    </source>
</evidence>
<evidence type="ECO:0000256" key="3">
    <source>
        <dbReference type="ARBA" id="ARBA00007812"/>
    </source>
</evidence>
<protein>
    <recommendedName>
        <fullName evidence="4">acetolactate synthase</fullName>
        <ecNumber evidence="4">2.2.1.6</ecNumber>
    </recommendedName>
</protein>
<dbReference type="GO" id="GO:0030976">
    <property type="term" value="F:thiamine pyrophosphate binding"/>
    <property type="evidence" value="ECO:0007669"/>
    <property type="project" value="InterPro"/>
</dbReference>
<comment type="pathway">
    <text evidence="2">Amino-acid biosynthesis; L-valine biosynthesis; L-valine from pyruvate: step 1/4.</text>
</comment>
<keyword evidence="8" id="KW-0100">Branched-chain amino acid biosynthesis</keyword>
<dbReference type="SUPFAM" id="SSF52467">
    <property type="entry name" value="DHS-like NAD/FAD-binding domain"/>
    <property type="match status" value="1"/>
</dbReference>
<evidence type="ECO:0000256" key="4">
    <source>
        <dbReference type="ARBA" id="ARBA00013145"/>
    </source>
</evidence>
<evidence type="ECO:0000259" key="13">
    <source>
        <dbReference type="Pfam" id="PF02776"/>
    </source>
</evidence>
<dbReference type="InterPro" id="IPR029061">
    <property type="entry name" value="THDP-binding"/>
</dbReference>
<comment type="pathway">
    <text evidence="1">Amino-acid biosynthesis; L-isoleucine biosynthesis; L-isoleucine from 2-oxobutanoate: step 1/4.</text>
</comment>
<dbReference type="NCBIfam" id="NF005485">
    <property type="entry name" value="PRK07092.1"/>
    <property type="match status" value="1"/>
</dbReference>
<dbReference type="AlphaFoldDB" id="A0A846WVL7"/>
<dbReference type="PANTHER" id="PTHR18968">
    <property type="entry name" value="THIAMINE PYROPHOSPHATE ENZYMES"/>
    <property type="match status" value="1"/>
</dbReference>
<proteinExistence type="inferred from homology"/>
<dbReference type="Proteomes" id="UP000582646">
    <property type="component" value="Unassembled WGS sequence"/>
</dbReference>
<keyword evidence="15" id="KW-1185">Reference proteome</keyword>
<keyword evidence="5" id="KW-0285">Flavoprotein</keyword>
<dbReference type="GO" id="GO:0050660">
    <property type="term" value="F:flavin adenine dinucleotide binding"/>
    <property type="evidence" value="ECO:0007669"/>
    <property type="project" value="TreeGrafter"/>
</dbReference>
<dbReference type="InterPro" id="IPR011766">
    <property type="entry name" value="TPP_enzyme_TPP-bd"/>
</dbReference>
<dbReference type="GO" id="GO:0003984">
    <property type="term" value="F:acetolactate synthase activity"/>
    <property type="evidence" value="ECO:0007669"/>
    <property type="project" value="UniProtKB-EC"/>
</dbReference>
<dbReference type="Gene3D" id="3.40.50.970">
    <property type="match status" value="2"/>
</dbReference>
<feature type="domain" description="Thiamine pyrophosphate enzyme central" evidence="11">
    <location>
        <begin position="191"/>
        <end position="326"/>
    </location>
</feature>
<comment type="similarity">
    <text evidence="3 10">Belongs to the TPP enzyme family.</text>
</comment>
<dbReference type="GO" id="GO:0009097">
    <property type="term" value="P:isoleucine biosynthetic process"/>
    <property type="evidence" value="ECO:0007669"/>
    <property type="project" value="UniProtKB-UniPathway"/>
</dbReference>
<evidence type="ECO:0000256" key="2">
    <source>
        <dbReference type="ARBA" id="ARBA00005025"/>
    </source>
</evidence>
<dbReference type="InterPro" id="IPR012001">
    <property type="entry name" value="Thiamin_PyroP_enz_TPP-bd_dom"/>
</dbReference>
<dbReference type="EC" id="2.2.1.6" evidence="4"/>
<dbReference type="EMBL" id="JAAXOQ010000002">
    <property type="protein sequence ID" value="NKY17167.1"/>
    <property type="molecule type" value="Genomic_DNA"/>
</dbReference>
<keyword evidence="8" id="KW-0028">Amino-acid biosynthesis</keyword>
<dbReference type="Pfam" id="PF02775">
    <property type="entry name" value="TPP_enzyme_C"/>
    <property type="match status" value="1"/>
</dbReference>
<feature type="domain" description="Thiamine pyrophosphate enzyme TPP-binding" evidence="12">
    <location>
        <begin position="386"/>
        <end position="524"/>
    </location>
</feature>
<keyword evidence="7 10" id="KW-0786">Thiamine pyrophosphate</keyword>
<dbReference type="GO" id="GO:0009099">
    <property type="term" value="P:L-valine biosynthetic process"/>
    <property type="evidence" value="ECO:0007669"/>
    <property type="project" value="UniProtKB-UniPathway"/>
</dbReference>
<comment type="caution">
    <text evidence="14">The sequence shown here is derived from an EMBL/GenBank/DDBJ whole genome shotgun (WGS) entry which is preliminary data.</text>
</comment>
<name>A0A846WVL7_9ACTN</name>
<dbReference type="Pfam" id="PF00205">
    <property type="entry name" value="TPP_enzyme_M"/>
    <property type="match status" value="1"/>
</dbReference>
<dbReference type="InterPro" id="IPR029035">
    <property type="entry name" value="DHS-like_NAD/FAD-binding_dom"/>
</dbReference>
<dbReference type="InterPro" id="IPR045229">
    <property type="entry name" value="TPP_enz"/>
</dbReference>
<dbReference type="PROSITE" id="PS00187">
    <property type="entry name" value="TPP_ENZYMES"/>
    <property type="match status" value="1"/>
</dbReference>
<dbReference type="InterPro" id="IPR012000">
    <property type="entry name" value="Thiamin_PyroP_enz_cen_dom"/>
</dbReference>
<accession>A0A846WVL7</accession>
<keyword evidence="14" id="KW-0456">Lyase</keyword>
<sequence>MTRTVKNVAHELFAAHGLTTIFGNPGSNELPFLAGLPEGFRYVLGLHEGVVAAMADGFAQASGRAALVNLHAASGSGNAMGALTNAWYAHTPLVITAGQQVRETIGQEVMLSNVEAANLPRPLVKWSAEPSSPRDVVRTLAQAVHIASLDPAGPVYVSVPYDDWAEPATAADEAALARRVGGGAALSGEQVAALAARFDAAERPVLVLGPDVDSARANGDAVRLAERLGAPVWVAPSASRCPFPTGHPAFRGVLPASVRGIAELLTGHDLVIVIGAPVFRYHQYEPGDYLPPGAELIQLTCDPAEAARAPFGEAVVAPIGPAVAALADATTARASVADRSVQPSPPVPPVSADGPLAPEEVLAVIDELAPQDAAYVNETTSTVGVFWDRIRMREPGSYYFPASGGLGFGLPAAVGVQLAVPERRVIAVVGDGSANYGITALWTAAQYRIPVVFVILNNGGYAALRGFSAKLGTPDVPGLDVPGIDFVSLATGYGVSAHRVETATAFRAAFAQALAADTPTLIEVPIETISPFAGESSEEE</sequence>
<dbReference type="RefSeq" id="WP_168544282.1">
    <property type="nucleotide sequence ID" value="NZ_BAAAKS010000025.1"/>
</dbReference>
<evidence type="ECO:0000256" key="10">
    <source>
        <dbReference type="RuleBase" id="RU362132"/>
    </source>
</evidence>
<dbReference type="UniPathway" id="UPA00049">
    <property type="reaction ID" value="UER00059"/>
</dbReference>
<dbReference type="Gene3D" id="3.40.50.1220">
    <property type="entry name" value="TPP-binding domain"/>
    <property type="match status" value="1"/>
</dbReference>
<evidence type="ECO:0000256" key="1">
    <source>
        <dbReference type="ARBA" id="ARBA00004974"/>
    </source>
</evidence>
<evidence type="ECO:0000259" key="11">
    <source>
        <dbReference type="Pfam" id="PF00205"/>
    </source>
</evidence>
<dbReference type="UniPathway" id="UPA00047">
    <property type="reaction ID" value="UER00055"/>
</dbReference>
<dbReference type="PANTHER" id="PTHR18968:SF133">
    <property type="entry name" value="BENZOYLFORMATE DECARBOXYLASE"/>
    <property type="match status" value="1"/>
</dbReference>
<evidence type="ECO:0000256" key="6">
    <source>
        <dbReference type="ARBA" id="ARBA00022827"/>
    </source>
</evidence>
<reference evidence="14 15" key="1">
    <citation type="submission" date="2020-04" db="EMBL/GenBank/DDBJ databases">
        <title>MicrobeNet Type strains.</title>
        <authorList>
            <person name="Nicholson A.C."/>
        </authorList>
    </citation>
    <scope>NUCLEOTIDE SEQUENCE [LARGE SCALE GENOMIC DNA]</scope>
    <source>
        <strain evidence="14 15">DSM 44113</strain>
    </source>
</reference>
<feature type="domain" description="Thiamine pyrophosphate enzyme N-terminal TPP-binding" evidence="13">
    <location>
        <begin position="5"/>
        <end position="110"/>
    </location>
</feature>
<dbReference type="SUPFAM" id="SSF52518">
    <property type="entry name" value="Thiamin diphosphate-binding fold (THDP-binding)"/>
    <property type="match status" value="2"/>
</dbReference>
<evidence type="ECO:0000256" key="9">
    <source>
        <dbReference type="ARBA" id="ARBA00048670"/>
    </source>
</evidence>